<sequence length="113" mass="13013">MGELREKYVRREVELGLQLPNAQSFEGCESLRAKEIELEGVKRELENGRAIVDVMESVVRSLEEEVGRKRRRRRVNEGRLGCTNRADFFPGLLRHLVMMHWSSSLPSFIGVAD</sequence>
<proteinExistence type="predicted"/>
<evidence type="ECO:0000313" key="1">
    <source>
        <dbReference type="EMBL" id="TEB20229.1"/>
    </source>
</evidence>
<accession>A0A4Y7SF46</accession>
<dbReference type="EMBL" id="QPFP01000149">
    <property type="protein sequence ID" value="TEB20229.1"/>
    <property type="molecule type" value="Genomic_DNA"/>
</dbReference>
<dbReference type="AlphaFoldDB" id="A0A4Y7SF46"/>
<evidence type="ECO:0000313" key="2">
    <source>
        <dbReference type="Proteomes" id="UP000298030"/>
    </source>
</evidence>
<gene>
    <name evidence="1" type="ORF">FA13DRAFT_1780003</name>
</gene>
<dbReference type="OrthoDB" id="331602at2759"/>
<protein>
    <submittedName>
        <fullName evidence="1">Uncharacterized protein</fullName>
    </submittedName>
</protein>
<keyword evidence="2" id="KW-1185">Reference proteome</keyword>
<name>A0A4Y7SF46_COPMI</name>
<dbReference type="Proteomes" id="UP000298030">
    <property type="component" value="Unassembled WGS sequence"/>
</dbReference>
<reference evidence="1 2" key="1">
    <citation type="journal article" date="2019" name="Nat. Ecol. Evol.">
        <title>Megaphylogeny resolves global patterns of mushroom evolution.</title>
        <authorList>
            <person name="Varga T."/>
            <person name="Krizsan K."/>
            <person name="Foldi C."/>
            <person name="Dima B."/>
            <person name="Sanchez-Garcia M."/>
            <person name="Sanchez-Ramirez S."/>
            <person name="Szollosi G.J."/>
            <person name="Szarkandi J.G."/>
            <person name="Papp V."/>
            <person name="Albert L."/>
            <person name="Andreopoulos W."/>
            <person name="Angelini C."/>
            <person name="Antonin V."/>
            <person name="Barry K.W."/>
            <person name="Bougher N.L."/>
            <person name="Buchanan P."/>
            <person name="Buyck B."/>
            <person name="Bense V."/>
            <person name="Catcheside P."/>
            <person name="Chovatia M."/>
            <person name="Cooper J."/>
            <person name="Damon W."/>
            <person name="Desjardin D."/>
            <person name="Finy P."/>
            <person name="Geml J."/>
            <person name="Haridas S."/>
            <person name="Hughes K."/>
            <person name="Justo A."/>
            <person name="Karasinski D."/>
            <person name="Kautmanova I."/>
            <person name="Kiss B."/>
            <person name="Kocsube S."/>
            <person name="Kotiranta H."/>
            <person name="LaButti K.M."/>
            <person name="Lechner B.E."/>
            <person name="Liimatainen K."/>
            <person name="Lipzen A."/>
            <person name="Lukacs Z."/>
            <person name="Mihaltcheva S."/>
            <person name="Morgado L.N."/>
            <person name="Niskanen T."/>
            <person name="Noordeloos M.E."/>
            <person name="Ohm R.A."/>
            <person name="Ortiz-Santana B."/>
            <person name="Ovrebo C."/>
            <person name="Racz N."/>
            <person name="Riley R."/>
            <person name="Savchenko A."/>
            <person name="Shiryaev A."/>
            <person name="Soop K."/>
            <person name="Spirin V."/>
            <person name="Szebenyi C."/>
            <person name="Tomsovsky M."/>
            <person name="Tulloss R.E."/>
            <person name="Uehling J."/>
            <person name="Grigoriev I.V."/>
            <person name="Vagvolgyi C."/>
            <person name="Papp T."/>
            <person name="Martin F.M."/>
            <person name="Miettinen O."/>
            <person name="Hibbett D.S."/>
            <person name="Nagy L.G."/>
        </authorList>
    </citation>
    <scope>NUCLEOTIDE SEQUENCE [LARGE SCALE GENOMIC DNA]</scope>
    <source>
        <strain evidence="1 2">FP101781</strain>
    </source>
</reference>
<organism evidence="1 2">
    <name type="scientific">Coprinellus micaceus</name>
    <name type="common">Glistening ink-cap mushroom</name>
    <name type="synonym">Coprinus micaceus</name>
    <dbReference type="NCBI Taxonomy" id="71717"/>
    <lineage>
        <taxon>Eukaryota</taxon>
        <taxon>Fungi</taxon>
        <taxon>Dikarya</taxon>
        <taxon>Basidiomycota</taxon>
        <taxon>Agaricomycotina</taxon>
        <taxon>Agaricomycetes</taxon>
        <taxon>Agaricomycetidae</taxon>
        <taxon>Agaricales</taxon>
        <taxon>Agaricineae</taxon>
        <taxon>Psathyrellaceae</taxon>
        <taxon>Coprinellus</taxon>
    </lineage>
</organism>
<comment type="caution">
    <text evidence="1">The sequence shown here is derived from an EMBL/GenBank/DDBJ whole genome shotgun (WGS) entry which is preliminary data.</text>
</comment>